<protein>
    <submittedName>
        <fullName evidence="1">Uncharacterized protein</fullName>
    </submittedName>
</protein>
<reference evidence="2" key="1">
    <citation type="submission" date="2016-01" db="EMBL/GenBank/DDBJ databases">
        <authorList>
            <person name="Mitreva M."/>
            <person name="Pepin K.H."/>
            <person name="Mihindukulasuriya K.A."/>
            <person name="Fulton R."/>
            <person name="Fronick C."/>
            <person name="O'Laughlin M."/>
            <person name="Miner T."/>
            <person name="Herter B."/>
            <person name="Rosa B.A."/>
            <person name="Cordes M."/>
            <person name="Tomlinson C."/>
            <person name="Wollam A."/>
            <person name="Palsikar V.B."/>
            <person name="Mardis E.R."/>
            <person name="Wilson R.K."/>
        </authorList>
    </citation>
    <scope>NUCLEOTIDE SEQUENCE [LARGE SCALE GENOMIC DNA]</scope>
    <source>
        <strain evidence="2">MJR7716</strain>
    </source>
</reference>
<accession>A0A133PVU4</accession>
<dbReference type="EMBL" id="LRQG01000221">
    <property type="protein sequence ID" value="KXA33511.1"/>
    <property type="molecule type" value="Genomic_DNA"/>
</dbReference>
<organism evidence="1 2">
    <name type="scientific">Prevotella corporis</name>
    <dbReference type="NCBI Taxonomy" id="28128"/>
    <lineage>
        <taxon>Bacteria</taxon>
        <taxon>Pseudomonadati</taxon>
        <taxon>Bacteroidota</taxon>
        <taxon>Bacteroidia</taxon>
        <taxon>Bacteroidales</taxon>
        <taxon>Prevotellaceae</taxon>
        <taxon>Prevotella</taxon>
    </lineage>
</organism>
<dbReference type="AlphaFoldDB" id="A0A133PVU4"/>
<keyword evidence="2" id="KW-1185">Reference proteome</keyword>
<gene>
    <name evidence="1" type="ORF">HMPREF3226_02384</name>
</gene>
<evidence type="ECO:0000313" key="1">
    <source>
        <dbReference type="EMBL" id="KXA33511.1"/>
    </source>
</evidence>
<comment type="caution">
    <text evidence="1">The sequence shown here is derived from an EMBL/GenBank/DDBJ whole genome shotgun (WGS) entry which is preliminary data.</text>
</comment>
<evidence type="ECO:0000313" key="2">
    <source>
        <dbReference type="Proteomes" id="UP000070533"/>
    </source>
</evidence>
<proteinExistence type="predicted"/>
<name>A0A133PVU4_9BACT</name>
<sequence length="72" mass="8354">MSCFLLPYAVGFIIFSISQPCLFRIVMSALAQKIHLEYNSCDDKSILKRRPEKALPVIRCYKKLFFYGDKGM</sequence>
<dbReference type="Proteomes" id="UP000070533">
    <property type="component" value="Unassembled WGS sequence"/>
</dbReference>